<dbReference type="PANTHER" id="PTHR45647">
    <property type="entry name" value="OS02G0152300 PROTEIN"/>
    <property type="match status" value="1"/>
</dbReference>
<dbReference type="PROSITE" id="PS50011">
    <property type="entry name" value="PROTEIN_KINASE_DOM"/>
    <property type="match status" value="1"/>
</dbReference>
<evidence type="ECO:0000313" key="14">
    <source>
        <dbReference type="Proteomes" id="UP001472677"/>
    </source>
</evidence>
<evidence type="ECO:0000256" key="10">
    <source>
        <dbReference type="SAM" id="Coils"/>
    </source>
</evidence>
<dbReference type="EMBL" id="JBBPBM010000262">
    <property type="protein sequence ID" value="KAK8498427.1"/>
    <property type="molecule type" value="Genomic_DNA"/>
</dbReference>
<dbReference type="InterPro" id="IPR014729">
    <property type="entry name" value="Rossmann-like_a/b/a_fold"/>
</dbReference>
<keyword evidence="8 9" id="KW-0067">ATP-binding</keyword>
<evidence type="ECO:0000313" key="13">
    <source>
        <dbReference type="EMBL" id="KAK8498427.1"/>
    </source>
</evidence>
<reference evidence="13 14" key="1">
    <citation type="journal article" date="2024" name="G3 (Bethesda)">
        <title>Genome assembly of Hibiscus sabdariffa L. provides insights into metabolisms of medicinal natural products.</title>
        <authorList>
            <person name="Kim T."/>
        </authorList>
    </citation>
    <scope>NUCLEOTIDE SEQUENCE [LARGE SCALE GENOMIC DNA]</scope>
    <source>
        <strain evidence="13">TK-2024</strain>
        <tissue evidence="13">Old leaves</tissue>
    </source>
</reference>
<feature type="compositionally biased region" description="Low complexity" evidence="11">
    <location>
        <begin position="186"/>
        <end position="195"/>
    </location>
</feature>
<dbReference type="InterPro" id="IPR006016">
    <property type="entry name" value="UspA"/>
</dbReference>
<evidence type="ECO:0000256" key="6">
    <source>
        <dbReference type="ARBA" id="ARBA00022777"/>
    </source>
</evidence>
<evidence type="ECO:0000256" key="5">
    <source>
        <dbReference type="ARBA" id="ARBA00022741"/>
    </source>
</evidence>
<evidence type="ECO:0000256" key="8">
    <source>
        <dbReference type="ARBA" id="ARBA00022840"/>
    </source>
</evidence>
<sequence>MHYFVNPNTDLPSALLLLESSAMEETSGLTVVAIDRKRSSQHAVKWTVDNLLHKGSKCFLVHVVNKTMHPYNEVTPIEGRPPSEAEIQLYFLSYRGYCARKGIQSHEVVLHGSDVPTALLDYINNNDVKNIVVGASTRSVLTRKLRNPDVSSSLLKFAPESCGVYVISKGKLQVSRVASRSRTSHDNSSTHSSYSRNLEALLSKRALEKSESEDSGSGRSPSDGGSCRSVSSSTGKNYRITSDRTSETFQVKPCDKLKTNKQVSSPKASKRCKRLESLHRISIPESTLLLGSPNFRPTDPSADVSDSTDYSSGSLACLTPRTLEFEMRRLRKEIQKSMEMFISVSKEAGEAKETLRTLEEWKEAEERKLEEARLAEEVAVALAKAEREKTKAAMEAAQMAQRLAEMEARKRKLAELKASREEEEKNRALDRLVNNKASYRKYTIDDMEAATDYFADEHKIGEGAYGSVFKGTLDHTAVAIKVLRPDMSQGQKQFQQEVEVLSCMRHPHLVLLMGACPENGCLVYEYMENGSLEDRLFLKDNTLPLPWKSRFRIAAEIATGLLFLHQTKPEPLVHRDLKPANILLDRNYVSKISDVGLSRLVPAEDDGTPYHLTQARGTFCYIDPEYQQTGMLGVKSDLYSFGVVLLQLITSKPPVGLCVHVQEAIEKGTLAEVLDRAVPDWPVEEALSLAKLALQCCELRKKDRPDLKSVVLPELVRLRDLWLEHEANNSEVQHEANNSEVQHEANNGEIQHEASNSQKVASDAPLHNSVPQNRSLEIQSRTRAWKSSILPSNRGPAVESNKKPGESSCSSFVVRKWHGTSSAVGKRQSFST</sequence>
<evidence type="ECO:0000259" key="12">
    <source>
        <dbReference type="PROSITE" id="PS50011"/>
    </source>
</evidence>
<dbReference type="EC" id="2.3.2.27" evidence="2"/>
<dbReference type="InterPro" id="IPR000719">
    <property type="entry name" value="Prot_kinase_dom"/>
</dbReference>
<keyword evidence="3" id="KW-0723">Serine/threonine-protein kinase</keyword>
<keyword evidence="7" id="KW-0833">Ubl conjugation pathway</keyword>
<feature type="domain" description="Protein kinase" evidence="12">
    <location>
        <begin position="454"/>
        <end position="723"/>
    </location>
</feature>
<evidence type="ECO:0000256" key="2">
    <source>
        <dbReference type="ARBA" id="ARBA00012483"/>
    </source>
</evidence>
<keyword evidence="4" id="KW-0808">Transferase</keyword>
<dbReference type="Gene3D" id="3.40.50.620">
    <property type="entry name" value="HUPs"/>
    <property type="match status" value="1"/>
</dbReference>
<dbReference type="PANTHER" id="PTHR45647:SF51">
    <property type="entry name" value="PROTEIN KINASE SUPERFAMILY PROTEIN"/>
    <property type="match status" value="1"/>
</dbReference>
<dbReference type="SUPFAM" id="SSF52402">
    <property type="entry name" value="Adenine nucleotide alpha hydrolases-like"/>
    <property type="match status" value="1"/>
</dbReference>
<dbReference type="SMART" id="SM00220">
    <property type="entry name" value="S_TKc"/>
    <property type="match status" value="1"/>
</dbReference>
<feature type="binding site" evidence="9">
    <location>
        <position position="481"/>
    </location>
    <ligand>
        <name>ATP</name>
        <dbReference type="ChEBI" id="CHEBI:30616"/>
    </ligand>
</feature>
<keyword evidence="5 9" id="KW-0547">Nucleotide-binding</keyword>
<dbReference type="InterPro" id="IPR011009">
    <property type="entry name" value="Kinase-like_dom_sf"/>
</dbReference>
<feature type="region of interest" description="Disordered" evidence="11">
    <location>
        <begin position="206"/>
        <end position="245"/>
    </location>
</feature>
<feature type="region of interest" description="Disordered" evidence="11">
    <location>
        <begin position="752"/>
        <end position="810"/>
    </location>
</feature>
<organism evidence="13 14">
    <name type="scientific">Hibiscus sabdariffa</name>
    <name type="common">roselle</name>
    <dbReference type="NCBI Taxonomy" id="183260"/>
    <lineage>
        <taxon>Eukaryota</taxon>
        <taxon>Viridiplantae</taxon>
        <taxon>Streptophyta</taxon>
        <taxon>Embryophyta</taxon>
        <taxon>Tracheophyta</taxon>
        <taxon>Spermatophyta</taxon>
        <taxon>Magnoliopsida</taxon>
        <taxon>eudicotyledons</taxon>
        <taxon>Gunneridae</taxon>
        <taxon>Pentapetalae</taxon>
        <taxon>rosids</taxon>
        <taxon>malvids</taxon>
        <taxon>Malvales</taxon>
        <taxon>Malvaceae</taxon>
        <taxon>Malvoideae</taxon>
        <taxon>Hibiscus</taxon>
    </lineage>
</organism>
<feature type="coiled-coil region" evidence="10">
    <location>
        <begin position="351"/>
        <end position="431"/>
    </location>
</feature>
<feature type="compositionally biased region" description="Polar residues" evidence="11">
    <location>
        <begin position="769"/>
        <end position="782"/>
    </location>
</feature>
<comment type="caution">
    <text evidence="13">The sequence shown here is derived from an EMBL/GenBank/DDBJ whole genome shotgun (WGS) entry which is preliminary data.</text>
</comment>
<gene>
    <name evidence="13" type="ORF">V6N12_073458</name>
</gene>
<protein>
    <recommendedName>
        <fullName evidence="2">RING-type E3 ubiquitin transferase</fullName>
        <ecNumber evidence="2">2.3.2.27</ecNumber>
    </recommendedName>
</protein>
<dbReference type="Gene3D" id="3.30.200.20">
    <property type="entry name" value="Phosphorylase Kinase, domain 1"/>
    <property type="match status" value="1"/>
</dbReference>
<evidence type="ECO:0000256" key="11">
    <source>
        <dbReference type="SAM" id="MobiDB-lite"/>
    </source>
</evidence>
<dbReference type="Proteomes" id="UP001472677">
    <property type="component" value="Unassembled WGS sequence"/>
</dbReference>
<feature type="region of interest" description="Disordered" evidence="11">
    <location>
        <begin position="176"/>
        <end position="195"/>
    </location>
</feature>
<evidence type="ECO:0000256" key="9">
    <source>
        <dbReference type="PROSITE-ProRule" id="PRU10141"/>
    </source>
</evidence>
<keyword evidence="6" id="KW-0418">Kinase</keyword>
<evidence type="ECO:0000256" key="4">
    <source>
        <dbReference type="ARBA" id="ARBA00022679"/>
    </source>
</evidence>
<evidence type="ECO:0000256" key="7">
    <source>
        <dbReference type="ARBA" id="ARBA00022786"/>
    </source>
</evidence>
<dbReference type="Gene3D" id="1.10.510.10">
    <property type="entry name" value="Transferase(Phosphotransferase) domain 1"/>
    <property type="match status" value="1"/>
</dbReference>
<evidence type="ECO:0000256" key="3">
    <source>
        <dbReference type="ARBA" id="ARBA00022527"/>
    </source>
</evidence>
<dbReference type="InterPro" id="IPR017441">
    <property type="entry name" value="Protein_kinase_ATP_BS"/>
</dbReference>
<feature type="region of interest" description="Disordered" evidence="11">
    <location>
        <begin position="288"/>
        <end position="311"/>
    </location>
</feature>
<dbReference type="InterPro" id="IPR051348">
    <property type="entry name" value="U-box_ubiquitin_ligases"/>
</dbReference>
<evidence type="ECO:0000256" key="1">
    <source>
        <dbReference type="ARBA" id="ARBA00000900"/>
    </source>
</evidence>
<comment type="catalytic activity">
    <reaction evidence="1">
        <text>S-ubiquitinyl-[E2 ubiquitin-conjugating enzyme]-L-cysteine + [acceptor protein]-L-lysine = [E2 ubiquitin-conjugating enzyme]-L-cysteine + N(6)-ubiquitinyl-[acceptor protein]-L-lysine.</text>
        <dbReference type="EC" id="2.3.2.27"/>
    </reaction>
</comment>
<dbReference type="PROSITE" id="PS00108">
    <property type="entry name" value="PROTEIN_KINASE_ST"/>
    <property type="match status" value="1"/>
</dbReference>
<keyword evidence="14" id="KW-1185">Reference proteome</keyword>
<dbReference type="Pfam" id="PF00582">
    <property type="entry name" value="Usp"/>
    <property type="match status" value="1"/>
</dbReference>
<name>A0ABR2AWY1_9ROSI</name>
<proteinExistence type="predicted"/>
<dbReference type="Pfam" id="PF07714">
    <property type="entry name" value="PK_Tyr_Ser-Thr"/>
    <property type="match status" value="1"/>
</dbReference>
<dbReference type="InterPro" id="IPR001245">
    <property type="entry name" value="Ser-Thr/Tyr_kinase_cat_dom"/>
</dbReference>
<dbReference type="CDD" id="cd01989">
    <property type="entry name" value="USP_STK_Ubox_N"/>
    <property type="match status" value="1"/>
</dbReference>
<accession>A0ABR2AWY1</accession>
<dbReference type="InterPro" id="IPR008271">
    <property type="entry name" value="Ser/Thr_kinase_AS"/>
</dbReference>
<feature type="compositionally biased region" description="Low complexity" evidence="11">
    <location>
        <begin position="215"/>
        <end position="235"/>
    </location>
</feature>
<dbReference type="PROSITE" id="PS00107">
    <property type="entry name" value="PROTEIN_KINASE_ATP"/>
    <property type="match status" value="1"/>
</dbReference>
<keyword evidence="10" id="KW-0175">Coiled coil</keyword>
<dbReference type="SUPFAM" id="SSF56112">
    <property type="entry name" value="Protein kinase-like (PK-like)"/>
    <property type="match status" value="1"/>
</dbReference>